<dbReference type="EMBL" id="AWWV01008610">
    <property type="protein sequence ID" value="OMO89745.1"/>
    <property type="molecule type" value="Genomic_DNA"/>
</dbReference>
<evidence type="ECO:0000256" key="2">
    <source>
        <dbReference type="SAM" id="Phobius"/>
    </source>
</evidence>
<feature type="compositionally biased region" description="Low complexity" evidence="1">
    <location>
        <begin position="20"/>
        <end position="35"/>
    </location>
</feature>
<evidence type="ECO:0000313" key="3">
    <source>
        <dbReference type="EMBL" id="OMO89745.1"/>
    </source>
</evidence>
<protein>
    <submittedName>
        <fullName evidence="3">Chaperone protein dnaJ 2</fullName>
    </submittedName>
</protein>
<organism evidence="3 4">
    <name type="scientific">Corchorus capsularis</name>
    <name type="common">Jute</name>
    <dbReference type="NCBI Taxonomy" id="210143"/>
    <lineage>
        <taxon>Eukaryota</taxon>
        <taxon>Viridiplantae</taxon>
        <taxon>Streptophyta</taxon>
        <taxon>Embryophyta</taxon>
        <taxon>Tracheophyta</taxon>
        <taxon>Spermatophyta</taxon>
        <taxon>Magnoliopsida</taxon>
        <taxon>eudicotyledons</taxon>
        <taxon>Gunneridae</taxon>
        <taxon>Pentapetalae</taxon>
        <taxon>rosids</taxon>
        <taxon>malvids</taxon>
        <taxon>Malvales</taxon>
        <taxon>Malvaceae</taxon>
        <taxon>Grewioideae</taxon>
        <taxon>Apeibeae</taxon>
        <taxon>Corchorus</taxon>
    </lineage>
</organism>
<dbReference type="AlphaFoldDB" id="A0A1R3J4I4"/>
<keyword evidence="2" id="KW-0472">Membrane</keyword>
<dbReference type="Gramene" id="OMO89745">
    <property type="protein sequence ID" value="OMO89745"/>
    <property type="gene ID" value="CCACVL1_07663"/>
</dbReference>
<keyword evidence="2" id="KW-1133">Transmembrane helix</keyword>
<dbReference type="Proteomes" id="UP000188268">
    <property type="component" value="Unassembled WGS sequence"/>
</dbReference>
<keyword evidence="4" id="KW-1185">Reference proteome</keyword>
<proteinExistence type="predicted"/>
<feature type="region of interest" description="Disordered" evidence="1">
    <location>
        <begin position="1"/>
        <end position="48"/>
    </location>
</feature>
<name>A0A1R3J4I4_COCAP</name>
<comment type="caution">
    <text evidence="3">The sequence shown here is derived from an EMBL/GenBank/DDBJ whole genome shotgun (WGS) entry which is preliminary data.</text>
</comment>
<evidence type="ECO:0000313" key="4">
    <source>
        <dbReference type="Proteomes" id="UP000188268"/>
    </source>
</evidence>
<gene>
    <name evidence="3" type="ORF">CCACVL1_07663</name>
</gene>
<accession>A0A1R3J4I4</accession>
<sequence length="97" mass="10551">MEAKQSIIASSASCGEDRPPSLSLHSPSPLALCRKGGSGRGRRQRHGNDVLHPLNVSLRTFTLGHQRSFLFLALSWLLIYIDVTLSSSNDAISFQSS</sequence>
<reference evidence="3 4" key="1">
    <citation type="submission" date="2013-09" db="EMBL/GenBank/DDBJ databases">
        <title>Corchorus capsularis genome sequencing.</title>
        <authorList>
            <person name="Alam M."/>
            <person name="Haque M.S."/>
            <person name="Islam M.S."/>
            <person name="Emdad E.M."/>
            <person name="Islam M.M."/>
            <person name="Ahmed B."/>
            <person name="Halim A."/>
            <person name="Hossen Q.M.M."/>
            <person name="Hossain M.Z."/>
            <person name="Ahmed R."/>
            <person name="Khan M.M."/>
            <person name="Islam R."/>
            <person name="Rashid M.M."/>
            <person name="Khan S.A."/>
            <person name="Rahman M.S."/>
            <person name="Alam M."/>
        </authorList>
    </citation>
    <scope>NUCLEOTIDE SEQUENCE [LARGE SCALE GENOMIC DNA]</scope>
    <source>
        <strain evidence="4">cv. CVL-1</strain>
        <tissue evidence="3">Whole seedling</tissue>
    </source>
</reference>
<evidence type="ECO:0000256" key="1">
    <source>
        <dbReference type="SAM" id="MobiDB-lite"/>
    </source>
</evidence>
<feature type="transmembrane region" description="Helical" evidence="2">
    <location>
        <begin position="69"/>
        <end position="87"/>
    </location>
</feature>
<keyword evidence="2" id="KW-0812">Transmembrane</keyword>